<proteinExistence type="predicted"/>
<dbReference type="InterPro" id="IPR052432">
    <property type="entry name" value="PITP/CRAL-TRIO"/>
</dbReference>
<protein>
    <submittedName>
        <fullName evidence="3">CRAL-TRIO domain-containing protein</fullName>
    </submittedName>
</protein>
<name>A0A8H4BN87_MUCCL</name>
<organism evidence="3 4">
    <name type="scientific">Mucor circinelloides f. lusitanicus</name>
    <name type="common">Mucor racemosus var. lusitanicus</name>
    <dbReference type="NCBI Taxonomy" id="29924"/>
    <lineage>
        <taxon>Eukaryota</taxon>
        <taxon>Fungi</taxon>
        <taxon>Fungi incertae sedis</taxon>
        <taxon>Mucoromycota</taxon>
        <taxon>Mucoromycotina</taxon>
        <taxon>Mucoromycetes</taxon>
        <taxon>Mucorales</taxon>
        <taxon>Mucorineae</taxon>
        <taxon>Mucoraceae</taxon>
        <taxon>Mucor</taxon>
    </lineage>
</organism>
<dbReference type="SUPFAM" id="SSF52087">
    <property type="entry name" value="CRAL/TRIO domain"/>
    <property type="match status" value="1"/>
</dbReference>
<dbReference type="Pfam" id="PF00650">
    <property type="entry name" value="CRAL_TRIO"/>
    <property type="match status" value="1"/>
</dbReference>
<dbReference type="AlphaFoldDB" id="A0A8H4BN87"/>
<evidence type="ECO:0000313" key="3">
    <source>
        <dbReference type="EMBL" id="KAF1805146.1"/>
    </source>
</evidence>
<sequence>MLSVARENSILFNDEYLKYQPSIANIQQRLERDITLLGFDLQDKQDALEYASDRVTLFRFLKDSDFSEDVAVERLLDTIQWRKDEKIGRMTYQSIAAEFFESGFAFFHKQDLIGRPVAVIQMRHFPKFREKNRPLSDFMQPFACLVMEIARQMTRDLTRKNEQDQIKDKPVLISQISIIIDIQKAPFVPIDSNLMHNLKNITNTRFPGFVGSVYIMNFGWMYQGIWQVVKLVLSEQAKARVNFISGAEIKQVIDENDCLKALGGKDEYVWSLESDLILDLYATENRFKVEEPSTRLSRSSSVSSISSTSSSIFFDAPAYLSRQPSRHSEVIRSTYTSACPSIYGTPGTLTPINSYLTNRQQLVSRSPSEPRYFLNGFHMGDSFLTSFFRFSSGVSNNNNNNTNTTLDGQELSNRLSQLLSSDELQQLRDEDLYDEEDDFIDSDTAALFLNGQQSLVHFPHMLPDDHPQSVYLNSPMKHQLLRAEQKMVRLTRKLFHLSFAYKGALYWVILYLFLRGPVEDTFKKTLAKLLAGTSQQQIAYTTVGVTATVAAALSASLSNSIHSNDYSSNKRIDR</sequence>
<dbReference type="InterPro" id="IPR036273">
    <property type="entry name" value="CRAL/TRIO_N_dom_sf"/>
</dbReference>
<evidence type="ECO:0000259" key="2">
    <source>
        <dbReference type="PROSITE" id="PS50191"/>
    </source>
</evidence>
<accession>A0A8H4BN87</accession>
<evidence type="ECO:0000313" key="4">
    <source>
        <dbReference type="Proteomes" id="UP000469890"/>
    </source>
</evidence>
<feature type="transmembrane region" description="Helical" evidence="1">
    <location>
        <begin position="494"/>
        <end position="514"/>
    </location>
</feature>
<dbReference type="PROSITE" id="PS50191">
    <property type="entry name" value="CRAL_TRIO"/>
    <property type="match status" value="1"/>
</dbReference>
<dbReference type="InterPro" id="IPR001251">
    <property type="entry name" value="CRAL-TRIO_dom"/>
</dbReference>
<dbReference type="CDD" id="cd00170">
    <property type="entry name" value="SEC14"/>
    <property type="match status" value="1"/>
</dbReference>
<dbReference type="PANTHER" id="PTHR46590">
    <property type="entry name" value="PHOSPHATIDYLINOSITOL TRANSFER PROTEIN CSR1-RELATED"/>
    <property type="match status" value="1"/>
</dbReference>
<gene>
    <name evidence="3" type="ORF">FB192DRAFT_1057077</name>
</gene>
<dbReference type="SUPFAM" id="SSF46938">
    <property type="entry name" value="CRAL/TRIO N-terminal domain"/>
    <property type="match status" value="1"/>
</dbReference>
<dbReference type="PANTHER" id="PTHR46590:SF4">
    <property type="entry name" value="CRAL-TRIO DOMAIN-CONTAINING PROTEIN"/>
    <property type="match status" value="1"/>
</dbReference>
<evidence type="ECO:0000256" key="1">
    <source>
        <dbReference type="SAM" id="Phobius"/>
    </source>
</evidence>
<keyword evidence="1" id="KW-1133">Transmembrane helix</keyword>
<reference evidence="3 4" key="1">
    <citation type="submission" date="2019-09" db="EMBL/GenBank/DDBJ databases">
        <authorList>
            <consortium name="DOE Joint Genome Institute"/>
            <person name="Mondo S.J."/>
            <person name="Navarro-Mendoza M.I."/>
            <person name="Perez-Arques C."/>
            <person name="Panchal S."/>
            <person name="Nicolas F.E."/>
            <person name="Ganguly P."/>
            <person name="Pangilinan J."/>
            <person name="Grigoriev I."/>
            <person name="Heitman J."/>
            <person name="Sanya K."/>
            <person name="Garre V."/>
        </authorList>
    </citation>
    <scope>NUCLEOTIDE SEQUENCE [LARGE SCALE GENOMIC DNA]</scope>
    <source>
        <strain evidence="3 4">MU402</strain>
    </source>
</reference>
<dbReference type="Gene3D" id="3.40.525.10">
    <property type="entry name" value="CRAL-TRIO lipid binding domain"/>
    <property type="match status" value="1"/>
</dbReference>
<comment type="caution">
    <text evidence="3">The sequence shown here is derived from an EMBL/GenBank/DDBJ whole genome shotgun (WGS) entry which is preliminary data.</text>
</comment>
<dbReference type="EMBL" id="JAAECE010000002">
    <property type="protein sequence ID" value="KAF1805146.1"/>
    <property type="molecule type" value="Genomic_DNA"/>
</dbReference>
<keyword evidence="1" id="KW-0472">Membrane</keyword>
<dbReference type="Proteomes" id="UP000469890">
    <property type="component" value="Unassembled WGS sequence"/>
</dbReference>
<feature type="domain" description="CRAL-TRIO" evidence="2">
    <location>
        <begin position="92"/>
        <end position="270"/>
    </location>
</feature>
<dbReference type="InterPro" id="IPR036865">
    <property type="entry name" value="CRAL-TRIO_dom_sf"/>
</dbReference>
<dbReference type="SMART" id="SM00516">
    <property type="entry name" value="SEC14"/>
    <property type="match status" value="1"/>
</dbReference>
<keyword evidence="1" id="KW-0812">Transmembrane</keyword>